<dbReference type="Pfam" id="PF00361">
    <property type="entry name" value="Proton_antipo_M"/>
    <property type="match status" value="1"/>
</dbReference>
<dbReference type="GO" id="GO:0042773">
    <property type="term" value="P:ATP synthesis coupled electron transport"/>
    <property type="evidence" value="ECO:0007669"/>
    <property type="project" value="InterPro"/>
</dbReference>
<feature type="domain" description="NADH:quinone oxidoreductase/Mrp antiporter transmembrane" evidence="8">
    <location>
        <begin position="129"/>
        <end position="411"/>
    </location>
</feature>
<feature type="transmembrane region" description="Helical" evidence="7">
    <location>
        <begin position="133"/>
        <end position="153"/>
    </location>
</feature>
<keyword evidence="4 7" id="KW-1133">Transmembrane helix</keyword>
<dbReference type="InterPro" id="IPR001750">
    <property type="entry name" value="ND/Mrp_TM"/>
</dbReference>
<comment type="subcellular location">
    <subcellularLocation>
        <location evidence="1">Endomembrane system</location>
        <topology evidence="1">Multi-pass membrane protein</topology>
    </subcellularLocation>
    <subcellularLocation>
        <location evidence="6">Membrane</location>
        <topology evidence="6">Multi-pass membrane protein</topology>
    </subcellularLocation>
</comment>
<evidence type="ECO:0000313" key="9">
    <source>
        <dbReference type="EMBL" id="REF30180.1"/>
    </source>
</evidence>
<feature type="transmembrane region" description="Helical" evidence="7">
    <location>
        <begin position="110"/>
        <end position="127"/>
    </location>
</feature>
<evidence type="ECO:0000313" key="10">
    <source>
        <dbReference type="Proteomes" id="UP000256253"/>
    </source>
</evidence>
<dbReference type="NCBIfam" id="TIGR01972">
    <property type="entry name" value="NDH_I_M"/>
    <property type="match status" value="1"/>
</dbReference>
<feature type="transmembrane region" description="Helical" evidence="7">
    <location>
        <begin position="37"/>
        <end position="57"/>
    </location>
</feature>
<keyword evidence="10" id="KW-1185">Reference proteome</keyword>
<name>A0A3D9UQB3_9MICO</name>
<feature type="transmembrane region" description="Helical" evidence="7">
    <location>
        <begin position="212"/>
        <end position="234"/>
    </location>
</feature>
<dbReference type="GO" id="GO:0015990">
    <property type="term" value="P:electron transport coupled proton transport"/>
    <property type="evidence" value="ECO:0007669"/>
    <property type="project" value="TreeGrafter"/>
</dbReference>
<proteinExistence type="inferred from homology"/>
<feature type="transmembrane region" description="Helical" evidence="7">
    <location>
        <begin position="304"/>
        <end position="324"/>
    </location>
</feature>
<dbReference type="AlphaFoldDB" id="A0A3D9UQB3"/>
<feature type="transmembrane region" description="Helical" evidence="7">
    <location>
        <begin position="246"/>
        <end position="266"/>
    </location>
</feature>
<dbReference type="Proteomes" id="UP000256253">
    <property type="component" value="Unassembled WGS sequence"/>
</dbReference>
<comment type="caution">
    <text evidence="9">The sequence shown here is derived from an EMBL/GenBank/DDBJ whole genome shotgun (WGS) entry which is preliminary data.</text>
</comment>
<dbReference type="InterPro" id="IPR010227">
    <property type="entry name" value="NADH_Q_OxRdtase_chainM/4"/>
</dbReference>
<dbReference type="GO" id="GO:0012505">
    <property type="term" value="C:endomembrane system"/>
    <property type="evidence" value="ECO:0007669"/>
    <property type="project" value="UniProtKB-SubCell"/>
</dbReference>
<evidence type="ECO:0000256" key="2">
    <source>
        <dbReference type="ARBA" id="ARBA00009025"/>
    </source>
</evidence>
<organism evidence="9 10">
    <name type="scientific">Calidifontibacter indicus</name>
    <dbReference type="NCBI Taxonomy" id="419650"/>
    <lineage>
        <taxon>Bacteria</taxon>
        <taxon>Bacillati</taxon>
        <taxon>Actinomycetota</taxon>
        <taxon>Actinomycetes</taxon>
        <taxon>Micrococcales</taxon>
        <taxon>Dermacoccaceae</taxon>
        <taxon>Calidifontibacter</taxon>
    </lineage>
</organism>
<accession>A0A3D9UQB3</accession>
<dbReference type="GO" id="GO:0008137">
    <property type="term" value="F:NADH dehydrogenase (ubiquinone) activity"/>
    <property type="evidence" value="ECO:0007669"/>
    <property type="project" value="InterPro"/>
</dbReference>
<evidence type="ECO:0000259" key="8">
    <source>
        <dbReference type="Pfam" id="PF00361"/>
    </source>
</evidence>
<reference evidence="9 10" key="1">
    <citation type="submission" date="2018-08" db="EMBL/GenBank/DDBJ databases">
        <title>Sequencing the genomes of 1000 actinobacteria strains.</title>
        <authorList>
            <person name="Klenk H.-P."/>
        </authorList>
    </citation>
    <scope>NUCLEOTIDE SEQUENCE [LARGE SCALE GENOMIC DNA]</scope>
    <source>
        <strain evidence="9 10">DSM 22967</strain>
    </source>
</reference>
<feature type="transmembrane region" description="Helical" evidence="7">
    <location>
        <begin position="6"/>
        <end position="25"/>
    </location>
</feature>
<keyword evidence="3 6" id="KW-0812">Transmembrane</keyword>
<sequence>MNTEVIALLALPFLPLVAGFALVGGGRWPRAVTATTAFALAALTTVATVALSILVAVERPSLDRQWVQSLGLRFHLGVDGISIPLLVLTAAIGLLAVLHRRTEETTGSPATYYGCLLIIVGGALLTFLARDAILFFIAFEIVLVPMWVLIGVFGDRTDPAATRRAALTFVLYTVLGSTLMLAGILALVFSAGTTDLTVLGRGVSMPAAQQTAIAALLLAGLAVKVPLWPLHSWLPAAHTAAPTGGSMLLAAVLLKLGTYGVVRLLVGPLGDGWRTLAPLVGVLAVTGIIWAGLVCLVEPSLKRVIAYSSVAHMGVVMLALAAGTELGLRAALFGNISHGIISALLFAVAGGLKHRWHGDRLDVPRDAVRDVSPRLGFALLLGLAASLGLPALAGFWAEFLTLLSAWQPATDRTLFKVLAAFAALGAVLGAAYALRIARTAWAGSDDRNERQLPDEARWSDAHGLEWSVIAVLVVAVVVLGVWPTGLMDLMTPAIQQLGALR</sequence>
<gene>
    <name evidence="9" type="ORF">DFJ65_1174</name>
</gene>
<feature type="transmembrane region" description="Helical" evidence="7">
    <location>
        <begin position="165"/>
        <end position="192"/>
    </location>
</feature>
<evidence type="ECO:0000256" key="4">
    <source>
        <dbReference type="ARBA" id="ARBA00022989"/>
    </source>
</evidence>
<feature type="transmembrane region" description="Helical" evidence="7">
    <location>
        <begin position="417"/>
        <end position="437"/>
    </location>
</feature>
<evidence type="ECO:0000256" key="7">
    <source>
        <dbReference type="SAM" id="Phobius"/>
    </source>
</evidence>
<dbReference type="PANTHER" id="PTHR43507:SF1">
    <property type="entry name" value="NADH-UBIQUINONE OXIDOREDUCTASE CHAIN 4"/>
    <property type="match status" value="1"/>
</dbReference>
<dbReference type="GO" id="GO:0003954">
    <property type="term" value="F:NADH dehydrogenase activity"/>
    <property type="evidence" value="ECO:0007669"/>
    <property type="project" value="TreeGrafter"/>
</dbReference>
<dbReference type="EMBL" id="QTUA01000001">
    <property type="protein sequence ID" value="REF30180.1"/>
    <property type="molecule type" value="Genomic_DNA"/>
</dbReference>
<evidence type="ECO:0000256" key="3">
    <source>
        <dbReference type="ARBA" id="ARBA00022692"/>
    </source>
</evidence>
<evidence type="ECO:0000256" key="1">
    <source>
        <dbReference type="ARBA" id="ARBA00004127"/>
    </source>
</evidence>
<keyword evidence="5 7" id="KW-0472">Membrane</keyword>
<feature type="transmembrane region" description="Helical" evidence="7">
    <location>
        <begin position="77"/>
        <end position="98"/>
    </location>
</feature>
<evidence type="ECO:0000256" key="6">
    <source>
        <dbReference type="RuleBase" id="RU000320"/>
    </source>
</evidence>
<feature type="transmembrane region" description="Helical" evidence="7">
    <location>
        <begin position="375"/>
        <end position="397"/>
    </location>
</feature>
<dbReference type="RefSeq" id="WP_245950046.1">
    <property type="nucleotide sequence ID" value="NZ_QTUA01000001.1"/>
</dbReference>
<protein>
    <submittedName>
        <fullName evidence="9">NADH dehydrogenase subunit M</fullName>
    </submittedName>
</protein>
<evidence type="ECO:0000256" key="5">
    <source>
        <dbReference type="ARBA" id="ARBA00023136"/>
    </source>
</evidence>
<feature type="transmembrane region" description="Helical" evidence="7">
    <location>
        <begin position="278"/>
        <end position="297"/>
    </location>
</feature>
<dbReference type="GO" id="GO:0016020">
    <property type="term" value="C:membrane"/>
    <property type="evidence" value="ECO:0007669"/>
    <property type="project" value="UniProtKB-SubCell"/>
</dbReference>
<dbReference type="PANTHER" id="PTHR43507">
    <property type="entry name" value="NADH-UBIQUINONE OXIDOREDUCTASE CHAIN 4"/>
    <property type="match status" value="1"/>
</dbReference>
<comment type="similarity">
    <text evidence="2">Belongs to the complex I subunit 4 family.</text>
</comment>
<feature type="transmembrane region" description="Helical" evidence="7">
    <location>
        <begin position="463"/>
        <end position="482"/>
    </location>
</feature>
<dbReference type="GO" id="GO:0048039">
    <property type="term" value="F:ubiquinone binding"/>
    <property type="evidence" value="ECO:0007669"/>
    <property type="project" value="TreeGrafter"/>
</dbReference>
<dbReference type="InterPro" id="IPR003918">
    <property type="entry name" value="NADH_UbQ_OxRdtase"/>
</dbReference>
<feature type="transmembrane region" description="Helical" evidence="7">
    <location>
        <begin position="330"/>
        <end position="352"/>
    </location>
</feature>
<dbReference type="PRINTS" id="PR01437">
    <property type="entry name" value="NUOXDRDTASE4"/>
</dbReference>